<dbReference type="PANTHER" id="PTHR16099">
    <property type="entry name" value="8-OXO-DGTP DIPHOSPHATES NUDT15"/>
    <property type="match status" value="1"/>
</dbReference>
<organism evidence="3 4">
    <name type="scientific">Chelonoidis abingdonii</name>
    <name type="common">Abingdon island giant tortoise</name>
    <name type="synonym">Testudo abingdonii</name>
    <dbReference type="NCBI Taxonomy" id="106734"/>
    <lineage>
        <taxon>Eukaryota</taxon>
        <taxon>Metazoa</taxon>
        <taxon>Chordata</taxon>
        <taxon>Craniata</taxon>
        <taxon>Vertebrata</taxon>
        <taxon>Euteleostomi</taxon>
        <taxon>Archelosauria</taxon>
        <taxon>Testudinata</taxon>
        <taxon>Testudines</taxon>
        <taxon>Cryptodira</taxon>
        <taxon>Durocryptodira</taxon>
        <taxon>Testudinoidea</taxon>
        <taxon>Testudinidae</taxon>
        <taxon>Chelonoidis</taxon>
    </lineage>
</organism>
<dbReference type="GO" id="GO:0000302">
    <property type="term" value="P:response to reactive oxygen species"/>
    <property type="evidence" value="ECO:0007669"/>
    <property type="project" value="Ensembl"/>
</dbReference>
<feature type="region of interest" description="Disordered" evidence="1">
    <location>
        <begin position="1"/>
        <end position="70"/>
    </location>
</feature>
<dbReference type="GO" id="GO:0042178">
    <property type="term" value="P:xenobiotic catabolic process"/>
    <property type="evidence" value="ECO:0007669"/>
    <property type="project" value="Ensembl"/>
</dbReference>
<dbReference type="GO" id="GO:0006203">
    <property type="term" value="P:dGTP catabolic process"/>
    <property type="evidence" value="ECO:0007669"/>
    <property type="project" value="Ensembl"/>
</dbReference>
<evidence type="ECO:0000313" key="3">
    <source>
        <dbReference type="Ensembl" id="ENSCABP00000027040.1"/>
    </source>
</evidence>
<dbReference type="InterPro" id="IPR000086">
    <property type="entry name" value="NUDIX_hydrolase_dom"/>
</dbReference>
<reference evidence="3" key="2">
    <citation type="submission" date="2025-09" db="UniProtKB">
        <authorList>
            <consortium name="Ensembl"/>
        </authorList>
    </citation>
    <scope>IDENTIFICATION</scope>
</reference>
<dbReference type="GO" id="GO:0000278">
    <property type="term" value="P:mitotic cell cycle"/>
    <property type="evidence" value="ECO:0007669"/>
    <property type="project" value="Ensembl"/>
</dbReference>
<feature type="domain" description="Nudix hydrolase" evidence="2">
    <location>
        <begin position="1"/>
        <end position="163"/>
    </location>
</feature>
<dbReference type="GO" id="GO:0035539">
    <property type="term" value="F:8-oxo-7,8-dihydrodeoxyguanosine triphosphate pyrophosphatase activity"/>
    <property type="evidence" value="ECO:0007669"/>
    <property type="project" value="Ensembl"/>
</dbReference>
<sequence length="181" mass="20799">TSFPEDTWNSGRSRAPSCPSSFRQRARVRFPASRSVGGRAPGERRGERDAAGREALLCPRSLPPPPPARRESLAQCARRETLEEAALHLKNVRFASVMNAVSAPDRYHYVTILMKGDVDTEREPEPRNREPEKNESWEWVKWEEFPPADQLFWSLRCLKEQGYSPFTEDLNHLRGYTGNHH</sequence>
<dbReference type="CDD" id="cd04678">
    <property type="entry name" value="NUDIX_MTH2_Nudt15"/>
    <property type="match status" value="1"/>
</dbReference>
<evidence type="ECO:0000313" key="4">
    <source>
        <dbReference type="Proteomes" id="UP000694404"/>
    </source>
</evidence>
<dbReference type="AlphaFoldDB" id="A0A8C0J5Q9"/>
<keyword evidence="4" id="KW-1185">Reference proteome</keyword>
<name>A0A8C0J5Q9_CHEAB</name>
<dbReference type="SUPFAM" id="SSF55811">
    <property type="entry name" value="Nudix"/>
    <property type="match status" value="1"/>
</dbReference>
<dbReference type="PROSITE" id="PS51462">
    <property type="entry name" value="NUDIX"/>
    <property type="match status" value="1"/>
</dbReference>
<dbReference type="GO" id="GO:0005829">
    <property type="term" value="C:cytosol"/>
    <property type="evidence" value="ECO:0007669"/>
    <property type="project" value="TreeGrafter"/>
</dbReference>
<evidence type="ECO:0000256" key="1">
    <source>
        <dbReference type="SAM" id="MobiDB-lite"/>
    </source>
</evidence>
<gene>
    <name evidence="3" type="primary">NUDT15</name>
</gene>
<dbReference type="GeneTree" id="ENSGT00390000003338"/>
<dbReference type="Gene3D" id="3.90.79.10">
    <property type="entry name" value="Nucleoside Triphosphate Pyrophosphohydrolase"/>
    <property type="match status" value="1"/>
</dbReference>
<dbReference type="Ensembl" id="ENSCABT00000029610.1">
    <property type="protein sequence ID" value="ENSCABP00000027040.1"/>
    <property type="gene ID" value="ENSCABG00000019836.1"/>
</dbReference>
<dbReference type="Proteomes" id="UP000694404">
    <property type="component" value="Unplaced"/>
</dbReference>
<dbReference type="GO" id="GO:0008413">
    <property type="term" value="F:8-oxo-7,8-dihydroguanosine triphosphate pyrophosphatase activity"/>
    <property type="evidence" value="ECO:0007669"/>
    <property type="project" value="Ensembl"/>
</dbReference>
<protein>
    <submittedName>
        <fullName evidence="3">Nudix hydrolase 15</fullName>
    </submittedName>
</protein>
<dbReference type="GO" id="GO:0061136">
    <property type="term" value="P:regulation of proteasomal protein catabolic process"/>
    <property type="evidence" value="ECO:0007669"/>
    <property type="project" value="Ensembl"/>
</dbReference>
<dbReference type="PANTHER" id="PTHR16099:SF5">
    <property type="entry name" value="NUCLEOTIDE TRIPHOSPHATE DIPHOSPHATASE NUDT15"/>
    <property type="match status" value="1"/>
</dbReference>
<dbReference type="InterPro" id="IPR015797">
    <property type="entry name" value="NUDIX_hydrolase-like_dom_sf"/>
</dbReference>
<feature type="compositionally biased region" description="Polar residues" evidence="1">
    <location>
        <begin position="1"/>
        <end position="23"/>
    </location>
</feature>
<feature type="compositionally biased region" description="Basic and acidic residues" evidence="1">
    <location>
        <begin position="41"/>
        <end position="52"/>
    </location>
</feature>
<proteinExistence type="predicted"/>
<reference evidence="3" key="1">
    <citation type="submission" date="2025-08" db="UniProtKB">
        <authorList>
            <consortium name="Ensembl"/>
        </authorList>
    </citation>
    <scope>IDENTIFICATION</scope>
</reference>
<dbReference type="Pfam" id="PF00293">
    <property type="entry name" value="NUDIX"/>
    <property type="match status" value="1"/>
</dbReference>
<dbReference type="GO" id="GO:0042262">
    <property type="term" value="P:DNA protection"/>
    <property type="evidence" value="ECO:0007669"/>
    <property type="project" value="Ensembl"/>
</dbReference>
<evidence type="ECO:0000259" key="2">
    <source>
        <dbReference type="PROSITE" id="PS51462"/>
    </source>
</evidence>
<accession>A0A8C0J5Q9</accession>